<keyword evidence="3" id="KW-1185">Reference proteome</keyword>
<dbReference type="GO" id="GO:0000373">
    <property type="term" value="P:Group II intron splicing"/>
    <property type="evidence" value="ECO:0007669"/>
    <property type="project" value="InterPro"/>
</dbReference>
<dbReference type="GO" id="GO:0009658">
    <property type="term" value="P:chloroplast organization"/>
    <property type="evidence" value="ECO:0007669"/>
    <property type="project" value="InterPro"/>
</dbReference>
<accession>A0A843THN1</accession>
<organism evidence="2 3">
    <name type="scientific">Colocasia esculenta</name>
    <name type="common">Wild taro</name>
    <name type="synonym">Arum esculentum</name>
    <dbReference type="NCBI Taxonomy" id="4460"/>
    <lineage>
        <taxon>Eukaryota</taxon>
        <taxon>Viridiplantae</taxon>
        <taxon>Streptophyta</taxon>
        <taxon>Embryophyta</taxon>
        <taxon>Tracheophyta</taxon>
        <taxon>Spermatophyta</taxon>
        <taxon>Magnoliopsida</taxon>
        <taxon>Liliopsida</taxon>
        <taxon>Araceae</taxon>
        <taxon>Aroideae</taxon>
        <taxon>Colocasieae</taxon>
        <taxon>Colocasia</taxon>
    </lineage>
</organism>
<dbReference type="OrthoDB" id="662260at2759"/>
<comment type="caution">
    <text evidence="2">The sequence shown here is derived from an EMBL/GenBank/DDBJ whole genome shotgun (WGS) entry which is preliminary data.</text>
</comment>
<feature type="compositionally biased region" description="Low complexity" evidence="1">
    <location>
        <begin position="9"/>
        <end position="21"/>
    </location>
</feature>
<sequence length="244" mass="27526">MLGGRGRDASMPAATPSSLPMPSSLLCISKPRLETLEFYRQCLPRTRRGPSANGRTVTMRDRSKNRRPLQKGRNLSIEAIQAVQALKRARFHGRPGVYTGGGSPADLDRVLESKVRRLIKFDMMAVLGELQQQNEAFLALQVEVSSWKRSFQAMLGGLDRVPRRARSKLVSEPASSNSVAVPAMALDSFEVLKSLFQDFKTELRQDLKSELQQQNLSQKVPVSLLHEDQENYEYYHYLPEQLLP</sequence>
<dbReference type="Proteomes" id="UP000652761">
    <property type="component" value="Unassembled WGS sequence"/>
</dbReference>
<evidence type="ECO:0000313" key="3">
    <source>
        <dbReference type="Proteomes" id="UP000652761"/>
    </source>
</evidence>
<feature type="region of interest" description="Disordered" evidence="1">
    <location>
        <begin position="45"/>
        <end position="71"/>
    </location>
</feature>
<dbReference type="PANTHER" id="PTHR47594">
    <property type="entry name" value="PPR CONTAINING PLANT-LIKE PROTEIN"/>
    <property type="match status" value="1"/>
</dbReference>
<feature type="region of interest" description="Disordered" evidence="1">
    <location>
        <begin position="1"/>
        <end position="21"/>
    </location>
</feature>
<dbReference type="AlphaFoldDB" id="A0A843THN1"/>
<reference evidence="2" key="1">
    <citation type="submission" date="2017-07" db="EMBL/GenBank/DDBJ databases">
        <title>Taro Niue Genome Assembly and Annotation.</title>
        <authorList>
            <person name="Atibalentja N."/>
            <person name="Keating K."/>
            <person name="Fields C.J."/>
        </authorList>
    </citation>
    <scope>NUCLEOTIDE SEQUENCE</scope>
    <source>
        <strain evidence="2">Niue_2</strain>
        <tissue evidence="2">Leaf</tissue>
    </source>
</reference>
<dbReference type="Gene3D" id="1.25.40.10">
    <property type="entry name" value="Tetratricopeptide repeat domain"/>
    <property type="match status" value="1"/>
</dbReference>
<proteinExistence type="predicted"/>
<dbReference type="InterPro" id="IPR044190">
    <property type="entry name" value="THA8-like"/>
</dbReference>
<dbReference type="GO" id="GO:0003723">
    <property type="term" value="F:RNA binding"/>
    <property type="evidence" value="ECO:0007669"/>
    <property type="project" value="InterPro"/>
</dbReference>
<gene>
    <name evidence="2" type="ORF">Taro_001937</name>
</gene>
<name>A0A843THN1_COLES</name>
<dbReference type="PANTHER" id="PTHR47594:SF4">
    <property type="entry name" value="OS04G0475500 PROTEIN"/>
    <property type="match status" value="1"/>
</dbReference>
<protein>
    <submittedName>
        <fullName evidence="2">Uncharacterized protein</fullName>
    </submittedName>
</protein>
<evidence type="ECO:0000313" key="2">
    <source>
        <dbReference type="EMBL" id="MQL69627.1"/>
    </source>
</evidence>
<evidence type="ECO:0000256" key="1">
    <source>
        <dbReference type="SAM" id="MobiDB-lite"/>
    </source>
</evidence>
<dbReference type="EMBL" id="NMUH01000043">
    <property type="protein sequence ID" value="MQL69627.1"/>
    <property type="molecule type" value="Genomic_DNA"/>
</dbReference>
<dbReference type="InterPro" id="IPR011990">
    <property type="entry name" value="TPR-like_helical_dom_sf"/>
</dbReference>